<feature type="compositionally biased region" description="Acidic residues" evidence="1">
    <location>
        <begin position="749"/>
        <end position="759"/>
    </location>
</feature>
<keyword evidence="4" id="KW-1185">Reference proteome</keyword>
<comment type="caution">
    <text evidence="3">The sequence shown here is derived from an EMBL/GenBank/DDBJ whole genome shotgun (WGS) entry which is preliminary data.</text>
</comment>
<dbReference type="PROSITE" id="PS00109">
    <property type="entry name" value="PROTEIN_KINASE_TYR"/>
    <property type="match status" value="1"/>
</dbReference>
<name>A0AA39P0J2_9AGAR</name>
<dbReference type="PANTHER" id="PTHR38248">
    <property type="entry name" value="FUNK1 6"/>
    <property type="match status" value="1"/>
</dbReference>
<evidence type="ECO:0000313" key="3">
    <source>
        <dbReference type="EMBL" id="KAK0475131.1"/>
    </source>
</evidence>
<organism evidence="3 4">
    <name type="scientific">Armillaria novae-zelandiae</name>
    <dbReference type="NCBI Taxonomy" id="153914"/>
    <lineage>
        <taxon>Eukaryota</taxon>
        <taxon>Fungi</taxon>
        <taxon>Dikarya</taxon>
        <taxon>Basidiomycota</taxon>
        <taxon>Agaricomycotina</taxon>
        <taxon>Agaricomycetes</taxon>
        <taxon>Agaricomycetidae</taxon>
        <taxon>Agaricales</taxon>
        <taxon>Marasmiineae</taxon>
        <taxon>Physalacriaceae</taxon>
        <taxon>Armillaria</taxon>
    </lineage>
</organism>
<accession>A0AA39P0J2</accession>
<dbReference type="SUPFAM" id="SSF56112">
    <property type="entry name" value="Protein kinase-like (PK-like)"/>
    <property type="match status" value="1"/>
</dbReference>
<dbReference type="InterPro" id="IPR008266">
    <property type="entry name" value="Tyr_kinase_AS"/>
</dbReference>
<evidence type="ECO:0000313" key="4">
    <source>
        <dbReference type="Proteomes" id="UP001175227"/>
    </source>
</evidence>
<feature type="region of interest" description="Disordered" evidence="1">
    <location>
        <begin position="749"/>
        <end position="807"/>
    </location>
</feature>
<sequence>MKELTESVLDDIRNVPSISLDAFQGSILPQVASPTQISEMARRLQANGILQPDERWTVFPVDPCMETNEAMYFKGLETIAAAVVKEAKSMLGRDPTAIMQTWPNQIALSEGRKGQFMSDGHFALCESRGARLAKDESSLPSKYLCHYGRKEALACDRVEIEEYKLKDTWEDENDVGDVLVTVQWLAKADDCDIQNNKKVLGNAAQMLYADPSRRFMFGMTIANTTTRLWYFSRARVVVSESFNFITEYRHLIHYIVSMSFGSTEALGYDSSITRVAVPLTGDPARFRIQYDYVIDGETYRTVECLSSFRASGIISRATRVWTVRKLGDKTKQEWALKDFWIPLDGKMESEVQQDIFKRIEEKDPDAKNDPTLYRQYFMDIKACEVVRTCTDGKADTITDLLGPYKLYDVKRGPSSSAASIRSTLIFSNTADPVGGHLSARSEHRHSHRVYTGRKHVRVLFSEVGTPLDTVQNQKELFTGLLHAYRGLRYLYFASYVHRDFSSGNILLCSGKGKISDLEYCKVFQSEGPQSDPKMGTPAFMAMEVQCKRYLFKPMQIADKAAAVSALASIDCSNPFLNQQTVPVTPFLHNFYHDAESLWWIGVHSLFTTEPSRVERGQDARRIQREHFDALFPHHAEGSGVRLNFLRMPVDADITGCLPDIFLPVARVLDIIRGFLVTAYTSAEAQKDFPQYDHFAELFEEASVLDKALEKAVALAVNDIQPFQLDDQSMHGNAEDNVEWALDRLKEENYADDNAPENDADAFSGYIPKGSATKRPIDEVDKAESSNEEPPPKQPHRSSRIEKLMGAQ</sequence>
<dbReference type="Pfam" id="PF17667">
    <property type="entry name" value="Pkinase_fungal"/>
    <property type="match status" value="1"/>
</dbReference>
<dbReference type="InterPro" id="IPR011009">
    <property type="entry name" value="Kinase-like_dom_sf"/>
</dbReference>
<gene>
    <name evidence="3" type="ORF">IW261DRAFT_1647127</name>
</gene>
<protein>
    <recommendedName>
        <fullName evidence="2">Fungal-type protein kinase domain-containing protein</fullName>
    </recommendedName>
</protein>
<proteinExistence type="predicted"/>
<feature type="domain" description="Fungal-type protein kinase" evidence="2">
    <location>
        <begin position="166"/>
        <end position="600"/>
    </location>
</feature>
<dbReference type="Proteomes" id="UP001175227">
    <property type="component" value="Unassembled WGS sequence"/>
</dbReference>
<dbReference type="EMBL" id="JAUEPR010000024">
    <property type="protein sequence ID" value="KAK0475131.1"/>
    <property type="molecule type" value="Genomic_DNA"/>
</dbReference>
<evidence type="ECO:0000256" key="1">
    <source>
        <dbReference type="SAM" id="MobiDB-lite"/>
    </source>
</evidence>
<dbReference type="GO" id="GO:0004672">
    <property type="term" value="F:protein kinase activity"/>
    <property type="evidence" value="ECO:0007669"/>
    <property type="project" value="InterPro"/>
</dbReference>
<dbReference type="Gene3D" id="1.10.510.10">
    <property type="entry name" value="Transferase(Phosphotransferase) domain 1"/>
    <property type="match status" value="1"/>
</dbReference>
<dbReference type="PANTHER" id="PTHR38248:SF2">
    <property type="entry name" value="FUNK1 11"/>
    <property type="match status" value="1"/>
</dbReference>
<feature type="compositionally biased region" description="Basic and acidic residues" evidence="1">
    <location>
        <begin position="774"/>
        <end position="784"/>
    </location>
</feature>
<evidence type="ECO:0000259" key="2">
    <source>
        <dbReference type="Pfam" id="PF17667"/>
    </source>
</evidence>
<reference evidence="3" key="1">
    <citation type="submission" date="2023-06" db="EMBL/GenBank/DDBJ databases">
        <authorList>
            <consortium name="Lawrence Berkeley National Laboratory"/>
            <person name="Ahrendt S."/>
            <person name="Sahu N."/>
            <person name="Indic B."/>
            <person name="Wong-Bajracharya J."/>
            <person name="Merenyi Z."/>
            <person name="Ke H.-M."/>
            <person name="Monk M."/>
            <person name="Kocsube S."/>
            <person name="Drula E."/>
            <person name="Lipzen A."/>
            <person name="Balint B."/>
            <person name="Henrissat B."/>
            <person name="Andreopoulos B."/>
            <person name="Martin F.M."/>
            <person name="Harder C.B."/>
            <person name="Rigling D."/>
            <person name="Ford K.L."/>
            <person name="Foster G.D."/>
            <person name="Pangilinan J."/>
            <person name="Papanicolaou A."/>
            <person name="Barry K."/>
            <person name="LaButti K."/>
            <person name="Viragh M."/>
            <person name="Koriabine M."/>
            <person name="Yan M."/>
            <person name="Riley R."/>
            <person name="Champramary S."/>
            <person name="Plett K.L."/>
            <person name="Tsai I.J."/>
            <person name="Slot J."/>
            <person name="Sipos G."/>
            <person name="Plett J."/>
            <person name="Nagy L.G."/>
            <person name="Grigoriev I.V."/>
        </authorList>
    </citation>
    <scope>NUCLEOTIDE SEQUENCE</scope>
    <source>
        <strain evidence="3">ICMP 16352</strain>
    </source>
</reference>
<feature type="compositionally biased region" description="Basic and acidic residues" evidence="1">
    <location>
        <begin position="798"/>
        <end position="807"/>
    </location>
</feature>
<dbReference type="AlphaFoldDB" id="A0AA39P0J2"/>
<dbReference type="InterPro" id="IPR040976">
    <property type="entry name" value="Pkinase_fungal"/>
</dbReference>